<dbReference type="OrthoDB" id="5582699at2"/>
<dbReference type="SUPFAM" id="SSF46689">
    <property type="entry name" value="Homeodomain-like"/>
    <property type="match status" value="1"/>
</dbReference>
<dbReference type="SMART" id="SM00342">
    <property type="entry name" value="HTH_ARAC"/>
    <property type="match status" value="1"/>
</dbReference>
<reference evidence="5 6" key="1">
    <citation type="submission" date="2017-06" db="EMBL/GenBank/DDBJ databases">
        <authorList>
            <consortium name="Pathogen Informatics"/>
        </authorList>
    </citation>
    <scope>NUCLEOTIDE SEQUENCE [LARGE SCALE GENOMIC DNA]</scope>
    <source>
        <strain evidence="5 6">NCTC12148</strain>
    </source>
</reference>
<accession>A0A240BNJ2</accession>
<keyword evidence="6" id="KW-1185">Reference proteome</keyword>
<keyword evidence="2" id="KW-0238">DNA-binding</keyword>
<dbReference type="GO" id="GO:0003700">
    <property type="term" value="F:DNA-binding transcription factor activity"/>
    <property type="evidence" value="ECO:0007669"/>
    <property type="project" value="InterPro"/>
</dbReference>
<dbReference type="GeneID" id="75026654"/>
<dbReference type="Proteomes" id="UP000215134">
    <property type="component" value="Chromosome 1"/>
</dbReference>
<name>A0A240BNJ2_SERFI</name>
<dbReference type="Gene3D" id="1.10.10.60">
    <property type="entry name" value="Homeodomain-like"/>
    <property type="match status" value="1"/>
</dbReference>
<proteinExistence type="predicted"/>
<dbReference type="InterPro" id="IPR009057">
    <property type="entry name" value="Homeodomain-like_sf"/>
</dbReference>
<evidence type="ECO:0000313" key="5">
    <source>
        <dbReference type="EMBL" id="SNV97019.1"/>
    </source>
</evidence>
<dbReference type="KEGG" id="sfj:SAMEA4384070_1484"/>
<dbReference type="PROSITE" id="PS01124">
    <property type="entry name" value="HTH_ARAC_FAMILY_2"/>
    <property type="match status" value="1"/>
</dbReference>
<dbReference type="Pfam" id="PF12833">
    <property type="entry name" value="HTH_18"/>
    <property type="match status" value="1"/>
</dbReference>
<feature type="domain" description="HTH araC/xylS-type" evidence="4">
    <location>
        <begin position="233"/>
        <end position="331"/>
    </location>
</feature>
<dbReference type="EMBL" id="LT906479">
    <property type="protein sequence ID" value="SNV97019.1"/>
    <property type="molecule type" value="Genomic_DNA"/>
</dbReference>
<dbReference type="Pfam" id="PF12625">
    <property type="entry name" value="Arabinose_bd"/>
    <property type="match status" value="1"/>
</dbReference>
<dbReference type="PANTHER" id="PTHR47894">
    <property type="entry name" value="HTH-TYPE TRANSCRIPTIONAL REGULATOR GADX"/>
    <property type="match status" value="1"/>
</dbReference>
<dbReference type="AlphaFoldDB" id="A0A240BNJ2"/>
<sequence length="341" mass="37975">MSSDQIPVSSALAVRLAALGVDIERVGQLAGLPAGLLSDRREKIRLTTRQFFATWRALARLTDDAAFGLRLGGDVAPEHYDIASVAALHSATLGEALQKVARYKRLVCPEELMLVEDGDSVRLHTRWIMAEGHAPTLLIDAMFASITTLCRRGTGLAIQPRAIELTRRRDPASPLPGHFACPVHFDAPLDVLVFDRALMRQPFITYNQDMLALLLPGLEAELAKTREESDLPAQVMAILGRSMRGQRPSVNSVAAELYVSPRTLQRRLQQHGYSYQQLLDKTRHRTACQLLADTDLEPGEIAFVLGFEELNSFSRAFMQWEALTPNRWRTQRTAGKQGNRI</sequence>
<dbReference type="InterPro" id="IPR018060">
    <property type="entry name" value="HTH_AraC"/>
</dbReference>
<protein>
    <submittedName>
        <fullName evidence="5">HTH-type transcriptional regulator gadX</fullName>
    </submittedName>
</protein>
<dbReference type="STRING" id="1411141.GCA_001590885_02691"/>
<dbReference type="GO" id="GO:0000976">
    <property type="term" value="F:transcription cis-regulatory region binding"/>
    <property type="evidence" value="ECO:0007669"/>
    <property type="project" value="TreeGrafter"/>
</dbReference>
<evidence type="ECO:0000256" key="3">
    <source>
        <dbReference type="ARBA" id="ARBA00023163"/>
    </source>
</evidence>
<evidence type="ECO:0000256" key="2">
    <source>
        <dbReference type="ARBA" id="ARBA00023125"/>
    </source>
</evidence>
<keyword evidence="1" id="KW-0805">Transcription regulation</keyword>
<dbReference type="PANTHER" id="PTHR47894:SF1">
    <property type="entry name" value="HTH-TYPE TRANSCRIPTIONAL REGULATOR VQSM"/>
    <property type="match status" value="1"/>
</dbReference>
<gene>
    <name evidence="5" type="primary">gadX</name>
    <name evidence="5" type="ORF">SAMEA4384070_01484</name>
</gene>
<evidence type="ECO:0000313" key="6">
    <source>
        <dbReference type="Proteomes" id="UP000215134"/>
    </source>
</evidence>
<keyword evidence="3" id="KW-0804">Transcription</keyword>
<dbReference type="RefSeq" id="WP_061797669.1">
    <property type="nucleotide sequence ID" value="NZ_CAMIQD010000002.1"/>
</dbReference>
<dbReference type="InterPro" id="IPR032687">
    <property type="entry name" value="AraC-type_N"/>
</dbReference>
<evidence type="ECO:0000256" key="1">
    <source>
        <dbReference type="ARBA" id="ARBA00023015"/>
    </source>
</evidence>
<organism evidence="5 6">
    <name type="scientific">Serratia ficaria</name>
    <dbReference type="NCBI Taxonomy" id="61651"/>
    <lineage>
        <taxon>Bacteria</taxon>
        <taxon>Pseudomonadati</taxon>
        <taxon>Pseudomonadota</taxon>
        <taxon>Gammaproteobacteria</taxon>
        <taxon>Enterobacterales</taxon>
        <taxon>Yersiniaceae</taxon>
        <taxon>Serratia</taxon>
    </lineage>
</organism>
<evidence type="ECO:0000259" key="4">
    <source>
        <dbReference type="PROSITE" id="PS01124"/>
    </source>
</evidence>
<dbReference type="GO" id="GO:0005829">
    <property type="term" value="C:cytosol"/>
    <property type="evidence" value="ECO:0007669"/>
    <property type="project" value="TreeGrafter"/>
</dbReference>